<dbReference type="AlphaFoldDB" id="A0A0S4XRE5"/>
<gene>
    <name evidence="4" type="primary">nifX</name>
    <name evidence="4" type="ORF">BN3087_900003</name>
</gene>
<organism evidence="4">
    <name type="scientific">Sulfurovum sp. enrichment culture clone C5</name>
    <dbReference type="NCBI Taxonomy" id="497650"/>
    <lineage>
        <taxon>Bacteria</taxon>
        <taxon>Pseudomonadati</taxon>
        <taxon>Campylobacterota</taxon>
        <taxon>Epsilonproteobacteria</taxon>
        <taxon>Campylobacterales</taxon>
        <taxon>Sulfurovaceae</taxon>
        <taxon>Sulfurovum</taxon>
        <taxon>environmental samples</taxon>
    </lineage>
</organism>
<accession>A0A0S4XRE5</accession>
<comment type="similarity">
    <text evidence="1">Belongs to the NifX/NifY family.</text>
</comment>
<proteinExistence type="inferred from homology"/>
<reference evidence="4" key="1">
    <citation type="submission" date="2015-11" db="EMBL/GenBank/DDBJ databases">
        <authorList>
            <person name="Zhang Y."/>
            <person name="Guo Z."/>
        </authorList>
    </citation>
    <scope>NUCLEOTIDE SEQUENCE</scope>
    <source>
        <strain evidence="4">BN30871</strain>
    </source>
</reference>
<dbReference type="Pfam" id="PF02579">
    <property type="entry name" value="Nitro_FeMo-Co"/>
    <property type="match status" value="1"/>
</dbReference>
<dbReference type="InterPro" id="IPR034169">
    <property type="entry name" value="NifX-like"/>
</dbReference>
<dbReference type="Gene3D" id="3.30.420.130">
    <property type="entry name" value="Dinitrogenase iron-molybdenum cofactor biosynthesis domain"/>
    <property type="match status" value="1"/>
</dbReference>
<feature type="domain" description="Dinitrogenase iron-molybdenum cofactor biosynthesis" evidence="3">
    <location>
        <begin position="12"/>
        <end position="103"/>
    </location>
</feature>
<dbReference type="EMBL" id="FAXN01000096">
    <property type="protein sequence ID" value="CUV66565.1"/>
    <property type="molecule type" value="Genomic_DNA"/>
</dbReference>
<dbReference type="CDD" id="cd00853">
    <property type="entry name" value="NifX"/>
    <property type="match status" value="1"/>
</dbReference>
<evidence type="ECO:0000313" key="4">
    <source>
        <dbReference type="EMBL" id="CUV66565.1"/>
    </source>
</evidence>
<dbReference type="InterPro" id="IPR003731">
    <property type="entry name" value="Di-Nase_FeMo-co_biosynth"/>
</dbReference>
<keyword evidence="2" id="KW-0535">Nitrogen fixation</keyword>
<protein>
    <submittedName>
        <fullName evidence="4">Nitrogenase molybdenum-iron protein NifX</fullName>
    </submittedName>
</protein>
<dbReference type="SUPFAM" id="SSF53146">
    <property type="entry name" value="Nitrogenase accessory factor-like"/>
    <property type="match status" value="1"/>
</dbReference>
<name>A0A0S4XRE5_9BACT</name>
<evidence type="ECO:0000259" key="3">
    <source>
        <dbReference type="Pfam" id="PF02579"/>
    </source>
</evidence>
<evidence type="ECO:0000256" key="1">
    <source>
        <dbReference type="ARBA" id="ARBA00010285"/>
    </source>
</evidence>
<dbReference type="InterPro" id="IPR051840">
    <property type="entry name" value="NifX/NifY_domain"/>
</dbReference>
<dbReference type="InterPro" id="IPR036105">
    <property type="entry name" value="DiNase_FeMo-co_biosyn_sf"/>
</dbReference>
<dbReference type="PANTHER" id="PTHR33937">
    <property type="entry name" value="IRON-MOLYBDENUM PROTEIN-RELATED-RELATED"/>
    <property type="match status" value="1"/>
</dbReference>
<dbReference type="PANTHER" id="PTHR33937:SF1">
    <property type="entry name" value="IRON-MOLIBDENUM COFACTOR PROCESSING PROTEIN"/>
    <property type="match status" value="1"/>
</dbReference>
<evidence type="ECO:0000256" key="2">
    <source>
        <dbReference type="ARBA" id="ARBA00023231"/>
    </source>
</evidence>
<sequence>MKIAFASKQNLYIDEHFGWCERFFVYEVNGDSFSFVCEIDSSLKYEDEAEKLLYKIECIDGCDIVYVLQIGPKAANMVQNAGIFPLKSSIQTHSIQEALQKIQELINENPPLWLKRILLKTQGDE</sequence>